<protein>
    <submittedName>
        <fullName evidence="1">Uncharacterized protein</fullName>
    </submittedName>
</protein>
<reference evidence="1" key="1">
    <citation type="submission" date="2022-07" db="EMBL/GenBank/DDBJ databases">
        <title>Genome Sequence of Phlebia brevispora.</title>
        <authorList>
            <person name="Buettner E."/>
        </authorList>
    </citation>
    <scope>NUCLEOTIDE SEQUENCE</scope>
    <source>
        <strain evidence="1">MPL23</strain>
    </source>
</reference>
<accession>A0ACC1SG61</accession>
<proteinExistence type="predicted"/>
<evidence type="ECO:0000313" key="1">
    <source>
        <dbReference type="EMBL" id="KAJ3538893.1"/>
    </source>
</evidence>
<dbReference type="EMBL" id="JANHOG010001331">
    <property type="protein sequence ID" value="KAJ3538893.1"/>
    <property type="molecule type" value="Genomic_DNA"/>
</dbReference>
<name>A0ACC1SG61_9APHY</name>
<comment type="caution">
    <text evidence="1">The sequence shown here is derived from an EMBL/GenBank/DDBJ whole genome shotgun (WGS) entry which is preliminary data.</text>
</comment>
<evidence type="ECO:0000313" key="2">
    <source>
        <dbReference type="Proteomes" id="UP001148662"/>
    </source>
</evidence>
<dbReference type="Proteomes" id="UP001148662">
    <property type="component" value="Unassembled WGS sequence"/>
</dbReference>
<organism evidence="1 2">
    <name type="scientific">Phlebia brevispora</name>
    <dbReference type="NCBI Taxonomy" id="194682"/>
    <lineage>
        <taxon>Eukaryota</taxon>
        <taxon>Fungi</taxon>
        <taxon>Dikarya</taxon>
        <taxon>Basidiomycota</taxon>
        <taxon>Agaricomycotina</taxon>
        <taxon>Agaricomycetes</taxon>
        <taxon>Polyporales</taxon>
        <taxon>Meruliaceae</taxon>
        <taxon>Phlebia</taxon>
    </lineage>
</organism>
<keyword evidence="2" id="KW-1185">Reference proteome</keyword>
<sequence length="709" mass="81287">MTSIPRRISDSPLGSVRRWFGSLGKKRKEGKQEGIDYGGEVGCDEQSTGEDPSAWTGERLEHLDCMCARSDPSASKYVDQDAVNEVTESLTGRYNTWKEWYDARASDMSPQSIVIYSNEELRENVDLDVPLQIKHTTIEPVISSSLTSEPCERLGIDGLLSHFNELLSTSYSVETPGLRRVLEQCIERRYDFGMAFGRLRTLWFDWIGSEDHHGDWERVLRSDFTNLIQLLEDREQKDEEDRRNAFDRERNLITNPFVDPRRLWDLNSNRVVPIYAVHESYLIDEPSSKIWPVSHSWMAEERRCQVDTPINGHEWRVPFPSDTTLDRVRIELLNLGAEYVWLDVLCLRQADSRKPESEQLRKSEWELDVPTIGQIYSGNPHIVTYLNGLGRPFEVGDTTNPRHWINRAWTLQEGSVNTLIGGLTAQSPFLSLMQREESGTPDTSESERQVKQVFDRLCMALHTGFHLWSHVFPALEAMLNRTGTYEIDRIAGLAFMLWDLGSERLPVYLCNEDSSAARERAWRVLLMESDVGCCYHLAYLYPVPGDDDSTWRPSWRQLTAREIPLGPMADIAKFRVCYEENAVREGGALKLPAPLVRNCTIQLLAEPNAEGYCRRGKLTVNVGGFIKHRHSFTVEAHHQQRISEDQKYVLVGNVEESNSPFVSYGFWIVGIETKPGSIRKVTVLRMESEDDRDRLIELDLAPETEVTII</sequence>
<gene>
    <name evidence="1" type="ORF">NM688_g6447</name>
</gene>